<evidence type="ECO:0000256" key="3">
    <source>
        <dbReference type="RuleBase" id="RU000524"/>
    </source>
</evidence>
<dbReference type="GO" id="GO:0003697">
    <property type="term" value="F:single-stranded DNA binding"/>
    <property type="evidence" value="ECO:0007669"/>
    <property type="project" value="UniProtKB-UniRule"/>
</dbReference>
<dbReference type="AlphaFoldDB" id="A0A177MHG2"/>
<dbReference type="Pfam" id="PF00436">
    <property type="entry name" value="SSB"/>
    <property type="match status" value="1"/>
</dbReference>
<dbReference type="HAMAP" id="MF_00984">
    <property type="entry name" value="SSB"/>
    <property type="match status" value="1"/>
</dbReference>
<sequence length="134" mass="15121">MAAVVNKVILVGYLGADPDMRYMPNGTPTATISLATTETWKDRNTKERKERTDWHRVVFFDGLAKTAGEYLKTGSQVYIEGRLRNRRWQDNTGADRFTTEIVARDLQMLGKAPHAVSAPALDEPPLDNYEDGDY</sequence>
<evidence type="ECO:0000256" key="4">
    <source>
        <dbReference type="SAM" id="MobiDB-lite"/>
    </source>
</evidence>
<dbReference type="RefSeq" id="WP_064008526.1">
    <property type="nucleotide sequence ID" value="NZ_LUUG01000069.1"/>
</dbReference>
<dbReference type="Proteomes" id="UP000078090">
    <property type="component" value="Unassembled WGS sequence"/>
</dbReference>
<comment type="caution">
    <text evidence="5">The sequence shown here is derived from an EMBL/GenBank/DDBJ whole genome shotgun (WGS) entry which is preliminary data.</text>
</comment>
<dbReference type="PANTHER" id="PTHR10302:SF27">
    <property type="entry name" value="SINGLE-STRANDED DNA-BINDING PROTEIN"/>
    <property type="match status" value="1"/>
</dbReference>
<comment type="caution">
    <text evidence="2">Lacks conserved residue(s) required for the propagation of feature annotation.</text>
</comment>
<proteinExistence type="inferred from homology"/>
<keyword evidence="1 2" id="KW-0238">DNA-binding</keyword>
<evidence type="ECO:0000313" key="6">
    <source>
        <dbReference type="Proteomes" id="UP000078090"/>
    </source>
</evidence>
<dbReference type="NCBIfam" id="TIGR00621">
    <property type="entry name" value="ssb"/>
    <property type="match status" value="1"/>
</dbReference>
<feature type="compositionally biased region" description="Acidic residues" evidence="4">
    <location>
        <begin position="124"/>
        <end position="134"/>
    </location>
</feature>
<dbReference type="GO" id="GO:0009295">
    <property type="term" value="C:nucleoid"/>
    <property type="evidence" value="ECO:0007669"/>
    <property type="project" value="TreeGrafter"/>
</dbReference>
<accession>A0A177MHG2</accession>
<feature type="region of interest" description="Disordered" evidence="4">
    <location>
        <begin position="115"/>
        <end position="134"/>
    </location>
</feature>
<evidence type="ECO:0000313" key="5">
    <source>
        <dbReference type="EMBL" id="OAI04894.1"/>
    </source>
</evidence>
<dbReference type="InterPro" id="IPR011344">
    <property type="entry name" value="ssDNA-bd"/>
</dbReference>
<dbReference type="PANTHER" id="PTHR10302">
    <property type="entry name" value="SINGLE-STRANDED DNA-BINDING PROTEIN"/>
    <property type="match status" value="1"/>
</dbReference>
<dbReference type="EMBL" id="LUUG01000069">
    <property type="protein sequence ID" value="OAI04894.1"/>
    <property type="molecule type" value="Genomic_DNA"/>
</dbReference>
<dbReference type="OrthoDB" id="9809878at2"/>
<reference evidence="5 6" key="1">
    <citation type="submission" date="2016-03" db="EMBL/GenBank/DDBJ databases">
        <authorList>
            <person name="Ploux O."/>
        </authorList>
    </citation>
    <scope>NUCLEOTIDE SEQUENCE [LARGE SCALE GENOMIC DNA]</scope>
    <source>
        <strain evidence="5 6">R-45363</strain>
    </source>
</reference>
<dbReference type="GO" id="GO:0006260">
    <property type="term" value="P:DNA replication"/>
    <property type="evidence" value="ECO:0007669"/>
    <property type="project" value="InterPro"/>
</dbReference>
<protein>
    <recommendedName>
        <fullName evidence="2 3">Single-stranded DNA-binding protein</fullName>
        <shortName evidence="2">SSB</shortName>
    </recommendedName>
</protein>
<dbReference type="Gene3D" id="2.40.50.140">
    <property type="entry name" value="Nucleic acid-binding proteins"/>
    <property type="match status" value="1"/>
</dbReference>
<dbReference type="SUPFAM" id="SSF50249">
    <property type="entry name" value="Nucleic acid-binding proteins"/>
    <property type="match status" value="1"/>
</dbReference>
<gene>
    <name evidence="5" type="ORF">A1332_13795</name>
</gene>
<dbReference type="InterPro" id="IPR012340">
    <property type="entry name" value="NA-bd_OB-fold"/>
</dbReference>
<dbReference type="InterPro" id="IPR000424">
    <property type="entry name" value="Primosome_PriB/ssb"/>
</dbReference>
<organism evidence="5 6">
    <name type="scientific">Methylomonas methanica</name>
    <dbReference type="NCBI Taxonomy" id="421"/>
    <lineage>
        <taxon>Bacteria</taxon>
        <taxon>Pseudomonadati</taxon>
        <taxon>Pseudomonadota</taxon>
        <taxon>Gammaproteobacteria</taxon>
        <taxon>Methylococcales</taxon>
        <taxon>Methylococcaceae</taxon>
        <taxon>Methylomonas</taxon>
    </lineage>
</organism>
<dbReference type="PROSITE" id="PS50935">
    <property type="entry name" value="SSB"/>
    <property type="match status" value="1"/>
</dbReference>
<evidence type="ECO:0000256" key="2">
    <source>
        <dbReference type="HAMAP-Rule" id="MF_00984"/>
    </source>
</evidence>
<comment type="subunit">
    <text evidence="2">Homotetramer.</text>
</comment>
<dbReference type="CDD" id="cd04496">
    <property type="entry name" value="SSB_OBF"/>
    <property type="match status" value="1"/>
</dbReference>
<evidence type="ECO:0000256" key="1">
    <source>
        <dbReference type="ARBA" id="ARBA00023125"/>
    </source>
</evidence>
<name>A0A177MHG2_METMH</name>